<evidence type="ECO:0000256" key="9">
    <source>
        <dbReference type="ARBA" id="ARBA00022821"/>
    </source>
</evidence>
<name>A0AAV1C8N4_OLDCO</name>
<evidence type="ECO:0000313" key="13">
    <source>
        <dbReference type="EMBL" id="CAI9091167.1"/>
    </source>
</evidence>
<dbReference type="InterPro" id="IPR032675">
    <property type="entry name" value="LRR_dom_sf"/>
</dbReference>
<keyword evidence="4" id="KW-0963">Cytoplasm</keyword>
<comment type="function">
    <text evidence="1">Confers resistance to late blight (Phytophthora infestans) races carrying the avirulence gene Avr1. Resistance proteins guard the plant against pathogens that contain an appropriate avirulence protein via an indirect interaction with this avirulence protein. That triggers a defense system including the hypersensitive response, which restricts the pathogen growth.</text>
</comment>
<dbReference type="InterPro" id="IPR002182">
    <property type="entry name" value="NB-ARC"/>
</dbReference>
<dbReference type="Gene3D" id="1.10.10.10">
    <property type="entry name" value="Winged helix-like DNA-binding domain superfamily/Winged helix DNA-binding domain"/>
    <property type="match status" value="1"/>
</dbReference>
<evidence type="ECO:0000259" key="12">
    <source>
        <dbReference type="Pfam" id="PF23559"/>
    </source>
</evidence>
<dbReference type="FunFam" id="1.10.10.10:FF:000322">
    <property type="entry name" value="Probable disease resistance protein At1g63360"/>
    <property type="match status" value="1"/>
</dbReference>
<dbReference type="FunFam" id="3.40.50.300:FF:001091">
    <property type="entry name" value="Probable disease resistance protein At1g61300"/>
    <property type="match status" value="1"/>
</dbReference>
<dbReference type="GO" id="GO:0043531">
    <property type="term" value="F:ADP binding"/>
    <property type="evidence" value="ECO:0007669"/>
    <property type="project" value="InterPro"/>
</dbReference>
<evidence type="ECO:0000256" key="1">
    <source>
        <dbReference type="ARBA" id="ARBA00002074"/>
    </source>
</evidence>
<comment type="subcellular location">
    <subcellularLocation>
        <location evidence="2">Cytoplasm</location>
    </subcellularLocation>
</comment>
<keyword evidence="7" id="KW-0677">Repeat</keyword>
<keyword evidence="6" id="KW-0381">Hypersensitive response</keyword>
<dbReference type="GO" id="GO:0051607">
    <property type="term" value="P:defense response to virus"/>
    <property type="evidence" value="ECO:0007669"/>
    <property type="project" value="UniProtKB-ARBA"/>
</dbReference>
<dbReference type="PRINTS" id="PR00364">
    <property type="entry name" value="DISEASERSIST"/>
</dbReference>
<sequence length="1445" mass="164983">MSQDWIDFVRDIDTAEDLIFRQISDQSISETTSDKVHSAFLDLRFLSTFIGYFELKRSHTKPPSPTSMGGERKRLNEADAVVFNNVAAAAKQIQRYLQHEVIDRFNSDDDDPDHGTLTAKLVNLWRTNMDLLRSLDTKLLHIVTPLSAKIAPLRSEIHGTYIYLSFFFCHSGLLHDELEPSAAAYDWNPFRFSLEKSLKFVNYSESQRKTLIRILNSLDWLLTASISGNDQKWSPWKESMMAEFGGILLDAAKYYCYCCLQQSSKSSVEQMAGSLLEAHLKMDPPAPEFLEIILRSLGHYDNHHQERFISSLVDYMIGLQDEFELIRKELWFLLTCLIKIPDQDTMEEDVSSILVFGIKDVVMEVRSLKYRRATARQTRYAILLAKIWSLKAEIFIQSDGTLLTLSKDNHVQALREGCRFLQEISHDFYIRKDSQSPTILKAIEGVPDQVESLYRSSLPGDISIKVSIFLFKSLVHMMLVRANELLLKLLNNNFASMMLPLKHKFASLQKGLLFLIDLVTNKEDEKPILADIEVVAAGVISVCNTFPLDNTLDEGGVKDMDVLLLDLFEKVLHLTKLRGVFQIPKFSAPKIPGFCFIQYLVQNVQDLLSCKNDSLAYASHQIGAISTNLVSIVSKFQDVSKEGIEKQEHRDLLSQLVDVAYQAEHAIGSVLNENKDAWQHLVWLDHLLEETKHIKIQLADSDGNNTYCSALHNFPQQQMVMPEMLQVGTATTNAEVMVGLNDHKNEIIDQLTRGKQQREIISIVGMPGIGKTTLANNVFCDQTIMYHFHVRAWSCVSQRYKKRDLLLDTLRHIISLTDNINEKNDGDLEDLLYKQLKGKRYLIVMDDMWSIEAWDDLRLSFPDDSNGSRILITSRLKNVVSKISDPHPLSPLSEEESWDLLKLKIFQKNDCPSELLEVGWQISRNCKGLPLAISAIAGLLKKSCRKRPDLWNQIADKVSSLVVNDPEAQCKNILELSYYHLPDHLKACLLYFGAFREDKDIPVSRLLWLWVAEGFVPKSESKSVEDLAEEYLMDLVGRSLVIVAERRSDGKVKACRVHDVVRDLCLLRAEDDNFLLSITAADEPYSFFTDLDPNVPLDLFTSSNERTYEEYRLCFCVNREHFVVSKPSGPFVRSLLVFAPSDMYPRCPYDVSFIPVNYRRLRVLDLESINIVYPAILSNLQNLESLLVKSLKSKVVLPETIWRMRKLTHICVTNCAVFTWGLAENENSSQLLSLVSLSFPCFKWGEVTDETMMRFPNLRILKCMVLKPGDISMGSSPFLAFKSLCKLESLNISYYGKVLDANELSFPSHIKKLTLSNFQLPWSQISVIGRLQNLEVLKLGSKAFEGSSWTMEEREFLNLKYLRLDTLNVVHWDASIDDLFPQLEQLVVRNCPKLKEIPSEVVYISTLEKIEVQQCAVSVEESVKRIGDEIEGLQIVISYSHFPRA</sequence>
<evidence type="ECO:0000256" key="6">
    <source>
        <dbReference type="ARBA" id="ARBA00022667"/>
    </source>
</evidence>
<dbReference type="SUPFAM" id="SSF52058">
    <property type="entry name" value="L domain-like"/>
    <property type="match status" value="1"/>
</dbReference>
<dbReference type="PANTHER" id="PTHR23155:SF1152">
    <property type="entry name" value="AAA+ ATPASE DOMAIN-CONTAINING PROTEIN"/>
    <property type="match status" value="1"/>
</dbReference>
<dbReference type="EMBL" id="OX459118">
    <property type="protein sequence ID" value="CAI9091167.1"/>
    <property type="molecule type" value="Genomic_DNA"/>
</dbReference>
<keyword evidence="10" id="KW-0067">ATP-binding</keyword>
<keyword evidence="8" id="KW-0547">Nucleotide-binding</keyword>
<reference evidence="13" key="1">
    <citation type="submission" date="2023-03" db="EMBL/GenBank/DDBJ databases">
        <authorList>
            <person name="Julca I."/>
        </authorList>
    </citation>
    <scope>NUCLEOTIDE SEQUENCE</scope>
</reference>
<dbReference type="Proteomes" id="UP001161247">
    <property type="component" value="Chromosome 1"/>
</dbReference>
<evidence type="ECO:0000256" key="2">
    <source>
        <dbReference type="ARBA" id="ARBA00004496"/>
    </source>
</evidence>
<keyword evidence="14" id="KW-1185">Reference proteome</keyword>
<evidence type="ECO:0000256" key="5">
    <source>
        <dbReference type="ARBA" id="ARBA00022614"/>
    </source>
</evidence>
<evidence type="ECO:0000259" key="11">
    <source>
        <dbReference type="Pfam" id="PF00931"/>
    </source>
</evidence>
<evidence type="ECO:0000256" key="10">
    <source>
        <dbReference type="ARBA" id="ARBA00022840"/>
    </source>
</evidence>
<dbReference type="InterPro" id="IPR027417">
    <property type="entry name" value="P-loop_NTPase"/>
</dbReference>
<proteinExistence type="inferred from homology"/>
<comment type="similarity">
    <text evidence="3">Belongs to the disease resistance NB-LRR family.</text>
</comment>
<dbReference type="SUPFAM" id="SSF52540">
    <property type="entry name" value="P-loop containing nucleoside triphosphate hydrolases"/>
    <property type="match status" value="1"/>
</dbReference>
<dbReference type="InterPro" id="IPR058922">
    <property type="entry name" value="WHD_DRP"/>
</dbReference>
<evidence type="ECO:0000256" key="3">
    <source>
        <dbReference type="ARBA" id="ARBA00008894"/>
    </source>
</evidence>
<dbReference type="Pfam" id="PF23559">
    <property type="entry name" value="WHD_DRP"/>
    <property type="match status" value="1"/>
</dbReference>
<dbReference type="GO" id="GO:0005524">
    <property type="term" value="F:ATP binding"/>
    <property type="evidence" value="ECO:0007669"/>
    <property type="project" value="UniProtKB-KW"/>
</dbReference>
<keyword evidence="5" id="KW-0433">Leucine-rich repeat</keyword>
<accession>A0AAV1C8N4</accession>
<feature type="domain" description="NB-ARC" evidence="11">
    <location>
        <begin position="741"/>
        <end position="910"/>
    </location>
</feature>
<keyword evidence="9" id="KW-0611">Plant defense</keyword>
<evidence type="ECO:0000256" key="7">
    <source>
        <dbReference type="ARBA" id="ARBA00022737"/>
    </source>
</evidence>
<evidence type="ECO:0000256" key="4">
    <source>
        <dbReference type="ARBA" id="ARBA00022490"/>
    </source>
</evidence>
<dbReference type="Pfam" id="PF00931">
    <property type="entry name" value="NB-ARC"/>
    <property type="match status" value="1"/>
</dbReference>
<protein>
    <submittedName>
        <fullName evidence="13">OLC1v1026121C1</fullName>
    </submittedName>
</protein>
<dbReference type="InterPro" id="IPR042197">
    <property type="entry name" value="Apaf_helical"/>
</dbReference>
<dbReference type="Gene3D" id="3.40.50.300">
    <property type="entry name" value="P-loop containing nucleotide triphosphate hydrolases"/>
    <property type="match status" value="1"/>
</dbReference>
<dbReference type="Gene3D" id="3.80.10.10">
    <property type="entry name" value="Ribonuclease Inhibitor"/>
    <property type="match status" value="1"/>
</dbReference>
<dbReference type="InterPro" id="IPR044974">
    <property type="entry name" value="Disease_R_plants"/>
</dbReference>
<dbReference type="PANTHER" id="PTHR23155">
    <property type="entry name" value="DISEASE RESISTANCE PROTEIN RP"/>
    <property type="match status" value="1"/>
</dbReference>
<dbReference type="InterPro" id="IPR036388">
    <property type="entry name" value="WH-like_DNA-bd_sf"/>
</dbReference>
<evidence type="ECO:0000313" key="14">
    <source>
        <dbReference type="Proteomes" id="UP001161247"/>
    </source>
</evidence>
<feature type="domain" description="Disease resistance protein winged helix" evidence="12">
    <location>
        <begin position="995"/>
        <end position="1065"/>
    </location>
</feature>
<dbReference type="GO" id="GO:0005737">
    <property type="term" value="C:cytoplasm"/>
    <property type="evidence" value="ECO:0007669"/>
    <property type="project" value="UniProtKB-SubCell"/>
</dbReference>
<dbReference type="Gene3D" id="1.10.8.430">
    <property type="entry name" value="Helical domain of apoptotic protease-activating factors"/>
    <property type="match status" value="1"/>
</dbReference>
<gene>
    <name evidence="13" type="ORF">OLC1_LOCUS3162</name>
</gene>
<evidence type="ECO:0000256" key="8">
    <source>
        <dbReference type="ARBA" id="ARBA00022741"/>
    </source>
</evidence>
<organism evidence="13 14">
    <name type="scientific">Oldenlandia corymbosa var. corymbosa</name>
    <dbReference type="NCBI Taxonomy" id="529605"/>
    <lineage>
        <taxon>Eukaryota</taxon>
        <taxon>Viridiplantae</taxon>
        <taxon>Streptophyta</taxon>
        <taxon>Embryophyta</taxon>
        <taxon>Tracheophyta</taxon>
        <taxon>Spermatophyta</taxon>
        <taxon>Magnoliopsida</taxon>
        <taxon>eudicotyledons</taxon>
        <taxon>Gunneridae</taxon>
        <taxon>Pentapetalae</taxon>
        <taxon>asterids</taxon>
        <taxon>lamiids</taxon>
        <taxon>Gentianales</taxon>
        <taxon>Rubiaceae</taxon>
        <taxon>Rubioideae</taxon>
        <taxon>Spermacoceae</taxon>
        <taxon>Hedyotis-Oldenlandia complex</taxon>
        <taxon>Oldenlandia</taxon>
    </lineage>
</organism>
<dbReference type="GO" id="GO:0009626">
    <property type="term" value="P:plant-type hypersensitive response"/>
    <property type="evidence" value="ECO:0007669"/>
    <property type="project" value="UniProtKB-KW"/>
</dbReference>